<feature type="region of interest" description="Disordered" evidence="1">
    <location>
        <begin position="201"/>
        <end position="275"/>
    </location>
</feature>
<feature type="compositionally biased region" description="Basic residues" evidence="1">
    <location>
        <begin position="246"/>
        <end position="255"/>
    </location>
</feature>
<protein>
    <submittedName>
        <fullName evidence="2">Uncharacterized protein</fullName>
    </submittedName>
</protein>
<evidence type="ECO:0000313" key="3">
    <source>
        <dbReference type="Proteomes" id="UP001287286"/>
    </source>
</evidence>
<evidence type="ECO:0000313" key="2">
    <source>
        <dbReference type="EMBL" id="KAK4094519.1"/>
    </source>
</evidence>
<sequence length="275" mass="28435">MPDHRPVATWMSVPNNGFPAPGGETLRPHVAARRPTGATVADCDASHLSPQTDRDASPCSSSAPAPMLPARLACCAFPSATTAAQPLPATLHHPMALGPSRRMTPPTPWSSPLRRPPGRFKPPAQIVAQPVHQGLPLSPCVRLCLGWTGVLARSRPPAASGNVALHVSFFFSTTPSGPLPCPALPCPAGLLVPTYSLSKEGGAGGHVVQSPTTPDQNESGRRRGVANGRHRLGAAAAAPFGEKRGAARSRTKRPACHGVNADNPVRAVSRAGGVD</sequence>
<name>A0ABR0CDZ0_PURLI</name>
<feature type="region of interest" description="Disordered" evidence="1">
    <location>
        <begin position="42"/>
        <end position="63"/>
    </location>
</feature>
<accession>A0ABR0CDZ0</accession>
<evidence type="ECO:0000256" key="1">
    <source>
        <dbReference type="SAM" id="MobiDB-lite"/>
    </source>
</evidence>
<keyword evidence="3" id="KW-1185">Reference proteome</keyword>
<proteinExistence type="predicted"/>
<comment type="caution">
    <text evidence="2">The sequence shown here is derived from an EMBL/GenBank/DDBJ whole genome shotgun (WGS) entry which is preliminary data.</text>
</comment>
<dbReference type="Proteomes" id="UP001287286">
    <property type="component" value="Unassembled WGS sequence"/>
</dbReference>
<gene>
    <name evidence="2" type="ORF">Purlil1_1124</name>
</gene>
<reference evidence="2 3" key="1">
    <citation type="journal article" date="2024" name="Microbiol. Resour. Announc.">
        <title>Genome annotations for the ascomycete fungi Trichoderma harzianum, Trichoderma aggressivum, and Purpureocillium lilacinum.</title>
        <authorList>
            <person name="Beijen E.P.W."/>
            <person name="Ohm R.A."/>
        </authorList>
    </citation>
    <scope>NUCLEOTIDE SEQUENCE [LARGE SCALE GENOMIC DNA]</scope>
    <source>
        <strain evidence="2 3">CBS 150709</strain>
    </source>
</reference>
<organism evidence="2 3">
    <name type="scientific">Purpureocillium lilacinum</name>
    <name type="common">Paecilomyces lilacinus</name>
    <dbReference type="NCBI Taxonomy" id="33203"/>
    <lineage>
        <taxon>Eukaryota</taxon>
        <taxon>Fungi</taxon>
        <taxon>Dikarya</taxon>
        <taxon>Ascomycota</taxon>
        <taxon>Pezizomycotina</taxon>
        <taxon>Sordariomycetes</taxon>
        <taxon>Hypocreomycetidae</taxon>
        <taxon>Hypocreales</taxon>
        <taxon>Ophiocordycipitaceae</taxon>
        <taxon>Purpureocillium</taxon>
    </lineage>
</organism>
<dbReference type="EMBL" id="JAWRVI010000003">
    <property type="protein sequence ID" value="KAK4094519.1"/>
    <property type="molecule type" value="Genomic_DNA"/>
</dbReference>
<feature type="compositionally biased region" description="Basic residues" evidence="1">
    <location>
        <begin position="222"/>
        <end position="232"/>
    </location>
</feature>